<dbReference type="OrthoDB" id="2367685at2759"/>
<dbReference type="Gene3D" id="2.20.70.10">
    <property type="match status" value="1"/>
</dbReference>
<dbReference type="SMART" id="SM00456">
    <property type="entry name" value="WW"/>
    <property type="match status" value="1"/>
</dbReference>
<dbReference type="InterPro" id="IPR001202">
    <property type="entry name" value="WW_dom"/>
</dbReference>
<accession>A0A1X0R8M4</accession>
<sequence length="196" mass="21309">MNPSHPAPQLPPGWIALWDEGSQRYYYLEQATGRTQWELPTQSSSSFNPVNSGEANSYHSNFPGDNSPATSSYPPQQPGYPPQFPNANSPQVTTSYPGQQQQAYPYPGSSNPQSPYPPTGMEGEQQDRGLGKMLKGPGGAIAAGLIGFAAGKLMNNHHGGHHQQQQSYYPPPPGYGGYPQGYGEHHGSHHHKPHFF</sequence>
<feature type="compositionally biased region" description="Basic residues" evidence="1">
    <location>
        <begin position="187"/>
        <end position="196"/>
    </location>
</feature>
<dbReference type="AlphaFoldDB" id="A0A1X0R8M4"/>
<reference evidence="3" key="1">
    <citation type="journal article" date="2016" name="Proc. Natl. Acad. Sci. U.S.A.">
        <title>Lipid metabolic changes in an early divergent fungus govern the establishment of a mutualistic symbiosis with endobacteria.</title>
        <authorList>
            <person name="Lastovetsky O.A."/>
            <person name="Gaspar M.L."/>
            <person name="Mondo S.J."/>
            <person name="LaButti K.M."/>
            <person name="Sandor L."/>
            <person name="Grigoriev I.V."/>
            <person name="Henry S.A."/>
            <person name="Pawlowska T.E."/>
        </authorList>
    </citation>
    <scope>NUCLEOTIDE SEQUENCE [LARGE SCALE GENOMIC DNA]</scope>
    <source>
        <strain evidence="3">ATCC 52814</strain>
    </source>
</reference>
<dbReference type="SUPFAM" id="SSF51045">
    <property type="entry name" value="WW domain"/>
    <property type="match status" value="1"/>
</dbReference>
<feature type="region of interest" description="Disordered" evidence="1">
    <location>
        <begin position="156"/>
        <end position="196"/>
    </location>
</feature>
<dbReference type="Pfam" id="PF00397">
    <property type="entry name" value="WW"/>
    <property type="match status" value="1"/>
</dbReference>
<dbReference type="InterPro" id="IPR036020">
    <property type="entry name" value="WW_dom_sf"/>
</dbReference>
<evidence type="ECO:0000256" key="1">
    <source>
        <dbReference type="SAM" id="MobiDB-lite"/>
    </source>
</evidence>
<gene>
    <name evidence="3" type="ORF">BCV72DRAFT_240530</name>
</gene>
<dbReference type="Proteomes" id="UP000242414">
    <property type="component" value="Unassembled WGS sequence"/>
</dbReference>
<evidence type="ECO:0000313" key="3">
    <source>
        <dbReference type="EMBL" id="ORE08291.1"/>
    </source>
</evidence>
<feature type="compositionally biased region" description="Low complexity" evidence="1">
    <location>
        <begin position="95"/>
        <end position="110"/>
    </location>
</feature>
<dbReference type="PROSITE" id="PS50020">
    <property type="entry name" value="WW_DOMAIN_2"/>
    <property type="match status" value="1"/>
</dbReference>
<evidence type="ECO:0000259" key="2">
    <source>
        <dbReference type="PROSITE" id="PS50020"/>
    </source>
</evidence>
<protein>
    <recommendedName>
        <fullName evidence="2">WW domain-containing protein</fullName>
    </recommendedName>
</protein>
<feature type="compositionally biased region" description="Polar residues" evidence="1">
    <location>
        <begin position="37"/>
        <end position="72"/>
    </location>
</feature>
<dbReference type="VEuPathDB" id="FungiDB:BCV72DRAFT_240530"/>
<feature type="domain" description="WW" evidence="2">
    <location>
        <begin position="8"/>
        <end position="42"/>
    </location>
</feature>
<organism evidence="3">
    <name type="scientific">Rhizopus microsporus var. microsporus</name>
    <dbReference type="NCBI Taxonomy" id="86635"/>
    <lineage>
        <taxon>Eukaryota</taxon>
        <taxon>Fungi</taxon>
        <taxon>Fungi incertae sedis</taxon>
        <taxon>Mucoromycota</taxon>
        <taxon>Mucoromycotina</taxon>
        <taxon>Mucoromycetes</taxon>
        <taxon>Mucorales</taxon>
        <taxon>Mucorineae</taxon>
        <taxon>Rhizopodaceae</taxon>
        <taxon>Rhizopus</taxon>
    </lineage>
</organism>
<dbReference type="PROSITE" id="PS01159">
    <property type="entry name" value="WW_DOMAIN_1"/>
    <property type="match status" value="1"/>
</dbReference>
<dbReference type="CDD" id="cd00201">
    <property type="entry name" value="WW"/>
    <property type="match status" value="1"/>
</dbReference>
<dbReference type="EMBL" id="KV921890">
    <property type="protein sequence ID" value="ORE08291.1"/>
    <property type="molecule type" value="Genomic_DNA"/>
</dbReference>
<feature type="compositionally biased region" description="Pro residues" evidence="1">
    <location>
        <begin position="75"/>
        <end position="84"/>
    </location>
</feature>
<proteinExistence type="predicted"/>
<feature type="region of interest" description="Disordered" evidence="1">
    <location>
        <begin position="37"/>
        <end position="135"/>
    </location>
</feature>
<name>A0A1X0R8M4_RHIZD</name>